<dbReference type="Pfam" id="PF07983">
    <property type="entry name" value="X8"/>
    <property type="match status" value="1"/>
</dbReference>
<proteinExistence type="predicted"/>
<evidence type="ECO:0000256" key="1">
    <source>
        <dbReference type="ARBA" id="ARBA00004609"/>
    </source>
</evidence>
<keyword evidence="4" id="KW-0449">Lipoprotein</keyword>
<feature type="signal peptide" evidence="5">
    <location>
        <begin position="1"/>
        <end position="21"/>
    </location>
</feature>
<dbReference type="EMBL" id="KB870808">
    <property type="protein sequence ID" value="EOA28699.1"/>
    <property type="molecule type" value="Genomic_DNA"/>
</dbReference>
<dbReference type="InterPro" id="IPR012946">
    <property type="entry name" value="X8"/>
</dbReference>
<dbReference type="Proteomes" id="UP000029121">
    <property type="component" value="Unassembled WGS sequence"/>
</dbReference>
<dbReference type="KEGG" id="crb:17887785"/>
<sequence length="130" mass="14791">MKTRMLINLVVLISVARTAEAIGRLAAQQNTSIILTFTLWCVDNPYAHFTRVIWNLKRACENGADCSPMEKGRRCQDLDYYRSRASYAFNDYYQKNPTPRNCDFGGAAVLTIQDPSTSKPLHICKNKIKL</sequence>
<dbReference type="GO" id="GO:0009506">
    <property type="term" value="C:plasmodesma"/>
    <property type="evidence" value="ECO:0007669"/>
    <property type="project" value="UniProtKB-ARBA"/>
</dbReference>
<dbReference type="OrthoDB" id="1073427at2759"/>
<dbReference type="PANTHER" id="PTHR31044">
    <property type="entry name" value="BETA-1,3 GLUCANASE"/>
    <property type="match status" value="1"/>
</dbReference>
<evidence type="ECO:0000256" key="3">
    <source>
        <dbReference type="ARBA" id="ARBA00022729"/>
    </source>
</evidence>
<keyword evidence="2" id="KW-0472">Membrane</keyword>
<dbReference type="GO" id="GO:0098552">
    <property type="term" value="C:side of membrane"/>
    <property type="evidence" value="ECO:0007669"/>
    <property type="project" value="UniProtKB-KW"/>
</dbReference>
<evidence type="ECO:0000313" key="7">
    <source>
        <dbReference type="EMBL" id="EOA28699.1"/>
    </source>
</evidence>
<evidence type="ECO:0000256" key="5">
    <source>
        <dbReference type="SAM" id="SignalP"/>
    </source>
</evidence>
<evidence type="ECO:0000259" key="6">
    <source>
        <dbReference type="SMART" id="SM00768"/>
    </source>
</evidence>
<protein>
    <recommendedName>
        <fullName evidence="6">X8 domain-containing protein</fullName>
    </recommendedName>
</protein>
<feature type="chain" id="PRO_5004341768" description="X8 domain-containing protein" evidence="5">
    <location>
        <begin position="22"/>
        <end position="130"/>
    </location>
</feature>
<comment type="subcellular location">
    <subcellularLocation>
        <location evidence="1">Cell membrane</location>
        <topology evidence="1">Lipid-anchor</topology>
        <topology evidence="1">GPI-anchor</topology>
    </subcellularLocation>
</comment>
<organism evidence="7 8">
    <name type="scientific">Capsella rubella</name>
    <dbReference type="NCBI Taxonomy" id="81985"/>
    <lineage>
        <taxon>Eukaryota</taxon>
        <taxon>Viridiplantae</taxon>
        <taxon>Streptophyta</taxon>
        <taxon>Embryophyta</taxon>
        <taxon>Tracheophyta</taxon>
        <taxon>Spermatophyta</taxon>
        <taxon>Magnoliopsida</taxon>
        <taxon>eudicotyledons</taxon>
        <taxon>Gunneridae</taxon>
        <taxon>Pentapetalae</taxon>
        <taxon>rosids</taxon>
        <taxon>malvids</taxon>
        <taxon>Brassicales</taxon>
        <taxon>Brassicaceae</taxon>
        <taxon>Camelineae</taxon>
        <taxon>Capsella</taxon>
    </lineage>
</organism>
<dbReference type="AlphaFoldDB" id="R0HG92"/>
<evidence type="ECO:0000256" key="2">
    <source>
        <dbReference type="ARBA" id="ARBA00022622"/>
    </source>
</evidence>
<name>R0HG92_9BRAS</name>
<dbReference type="PANTHER" id="PTHR31044:SF36">
    <property type="entry name" value="CARBOHYDRATE-BINDING X8 DOMAIN SUPERFAMILY PROTEIN"/>
    <property type="match status" value="1"/>
</dbReference>
<keyword evidence="3 5" id="KW-0732">Signal</keyword>
<dbReference type="InterPro" id="IPR044788">
    <property type="entry name" value="X8_dom_prot"/>
</dbReference>
<dbReference type="SMART" id="SM00768">
    <property type="entry name" value="X8"/>
    <property type="match status" value="1"/>
</dbReference>
<keyword evidence="2" id="KW-0336">GPI-anchor</keyword>
<reference evidence="8" key="1">
    <citation type="journal article" date="2013" name="Nat. Genet.">
        <title>The Capsella rubella genome and the genomic consequences of rapid mating system evolution.</title>
        <authorList>
            <person name="Slotte T."/>
            <person name="Hazzouri K.M."/>
            <person name="Agren J.A."/>
            <person name="Koenig D."/>
            <person name="Maumus F."/>
            <person name="Guo Y.L."/>
            <person name="Steige K."/>
            <person name="Platts A.E."/>
            <person name="Escobar J.S."/>
            <person name="Newman L.K."/>
            <person name="Wang W."/>
            <person name="Mandakova T."/>
            <person name="Vello E."/>
            <person name="Smith L.M."/>
            <person name="Henz S.R."/>
            <person name="Steffen J."/>
            <person name="Takuno S."/>
            <person name="Brandvain Y."/>
            <person name="Coop G."/>
            <person name="Andolfatto P."/>
            <person name="Hu T.T."/>
            <person name="Blanchette M."/>
            <person name="Clark R.M."/>
            <person name="Quesneville H."/>
            <person name="Nordborg M."/>
            <person name="Gaut B.S."/>
            <person name="Lysak M.A."/>
            <person name="Jenkins J."/>
            <person name="Grimwood J."/>
            <person name="Chapman J."/>
            <person name="Prochnik S."/>
            <person name="Shu S."/>
            <person name="Rokhsar D."/>
            <person name="Schmutz J."/>
            <person name="Weigel D."/>
            <person name="Wright S.I."/>
        </authorList>
    </citation>
    <scope>NUCLEOTIDE SEQUENCE [LARGE SCALE GENOMIC DNA]</scope>
    <source>
        <strain evidence="8">cv. Monte Gargano</strain>
    </source>
</reference>
<evidence type="ECO:0000256" key="4">
    <source>
        <dbReference type="ARBA" id="ARBA00023288"/>
    </source>
</evidence>
<evidence type="ECO:0000313" key="8">
    <source>
        <dbReference type="Proteomes" id="UP000029121"/>
    </source>
</evidence>
<feature type="domain" description="X8" evidence="6">
    <location>
        <begin position="39"/>
        <end position="126"/>
    </location>
</feature>
<accession>R0HG92</accession>
<dbReference type="Gene3D" id="1.20.58.1040">
    <property type="match status" value="1"/>
</dbReference>
<keyword evidence="2" id="KW-0325">Glycoprotein</keyword>
<keyword evidence="8" id="KW-1185">Reference proteome</keyword>
<dbReference type="STRING" id="81985.R0HG92"/>
<dbReference type="GO" id="GO:0005886">
    <property type="term" value="C:plasma membrane"/>
    <property type="evidence" value="ECO:0007669"/>
    <property type="project" value="UniProtKB-SubCell"/>
</dbReference>
<gene>
    <name evidence="7" type="ORF">CARUB_v10024927mg</name>
</gene>